<dbReference type="EMBL" id="PZKL01000045">
    <property type="protein sequence ID" value="PTH78946.1"/>
    <property type="molecule type" value="Genomic_DNA"/>
</dbReference>
<evidence type="ECO:0000313" key="2">
    <source>
        <dbReference type="EMBL" id="PTH78946.1"/>
    </source>
</evidence>
<name>A0A2T4MWT4_AERVE</name>
<gene>
    <name evidence="2" type="ORF">DAA48_21135</name>
</gene>
<dbReference type="Proteomes" id="UP000241986">
    <property type="component" value="Unassembled WGS sequence"/>
</dbReference>
<feature type="region of interest" description="Disordered" evidence="1">
    <location>
        <begin position="76"/>
        <end position="128"/>
    </location>
</feature>
<feature type="compositionally biased region" description="Low complexity" evidence="1">
    <location>
        <begin position="106"/>
        <end position="121"/>
    </location>
</feature>
<sequence>MAINEVYRVRDEQGNIVGIFTSKKAAKVADNNVKVKVDLTAAVSAAMPDATDEARGNIVNFLLTNSDDLTNILKSIKDMPQDGDETDEDQDEQGDDATNQAPADPETPVETSAPAATETPANPDSQAA</sequence>
<evidence type="ECO:0000313" key="3">
    <source>
        <dbReference type="Proteomes" id="UP000241986"/>
    </source>
</evidence>
<dbReference type="RefSeq" id="WP_107684571.1">
    <property type="nucleotide sequence ID" value="NZ_PZKL01000045.1"/>
</dbReference>
<proteinExistence type="predicted"/>
<evidence type="ECO:0000256" key="1">
    <source>
        <dbReference type="SAM" id="MobiDB-lite"/>
    </source>
</evidence>
<protein>
    <submittedName>
        <fullName evidence="2">Uncharacterized protein</fullName>
    </submittedName>
</protein>
<reference evidence="2 3" key="1">
    <citation type="submission" date="2018-03" db="EMBL/GenBank/DDBJ databases">
        <title>Aeromonas veronii whole genome sequencing and analysis.</title>
        <authorList>
            <person name="Xie H."/>
            <person name="Liu T."/>
            <person name="Wang K."/>
        </authorList>
    </citation>
    <scope>NUCLEOTIDE SEQUENCE [LARGE SCALE GENOMIC DNA]</scope>
    <source>
        <strain evidence="2 3">XH.VA.1</strain>
    </source>
</reference>
<comment type="caution">
    <text evidence="2">The sequence shown here is derived from an EMBL/GenBank/DDBJ whole genome shotgun (WGS) entry which is preliminary data.</text>
</comment>
<dbReference type="AlphaFoldDB" id="A0A2T4MWT4"/>
<feature type="compositionally biased region" description="Acidic residues" evidence="1">
    <location>
        <begin position="81"/>
        <end position="95"/>
    </location>
</feature>
<organism evidence="2 3">
    <name type="scientific">Aeromonas veronii</name>
    <dbReference type="NCBI Taxonomy" id="654"/>
    <lineage>
        <taxon>Bacteria</taxon>
        <taxon>Pseudomonadati</taxon>
        <taxon>Pseudomonadota</taxon>
        <taxon>Gammaproteobacteria</taxon>
        <taxon>Aeromonadales</taxon>
        <taxon>Aeromonadaceae</taxon>
        <taxon>Aeromonas</taxon>
    </lineage>
</organism>
<accession>A0A2T4MWT4</accession>